<feature type="transmembrane region" description="Helical" evidence="1">
    <location>
        <begin position="51"/>
        <end position="72"/>
    </location>
</feature>
<proteinExistence type="predicted"/>
<evidence type="ECO:0000313" key="3">
    <source>
        <dbReference type="Proteomes" id="UP000537131"/>
    </source>
</evidence>
<reference evidence="2 3" key="2">
    <citation type="submission" date="2020-06" db="EMBL/GenBank/DDBJ databases">
        <title>Complete Genome Sequence of Clostridium muelleri sp. nov. P21T, an Acid-Alcohol Producing Acetogen Isolated from Old Hay.</title>
        <authorList>
            <person name="Duncan K.E."/>
            <person name="Tanner R.S."/>
        </authorList>
    </citation>
    <scope>NUCLEOTIDE SEQUENCE [LARGE SCALE GENOMIC DNA]</scope>
    <source>
        <strain evidence="2 3">P21</strain>
    </source>
</reference>
<comment type="caution">
    <text evidence="2">The sequence shown here is derived from an EMBL/GenBank/DDBJ whole genome shotgun (WGS) entry which is preliminary data.</text>
</comment>
<reference evidence="2 3" key="1">
    <citation type="submission" date="2020-04" db="EMBL/GenBank/DDBJ databases">
        <authorList>
            <person name="Doyle D.A."/>
        </authorList>
    </citation>
    <scope>NUCLEOTIDE SEQUENCE [LARGE SCALE GENOMIC DNA]</scope>
    <source>
        <strain evidence="2 3">P21</strain>
    </source>
</reference>
<dbReference type="EMBL" id="JABBNI010000009">
    <property type="protein sequence ID" value="NMM61979.1"/>
    <property type="molecule type" value="Genomic_DNA"/>
</dbReference>
<organism evidence="2 3">
    <name type="scientific">Clostridium muellerianum</name>
    <dbReference type="NCBI Taxonomy" id="2716538"/>
    <lineage>
        <taxon>Bacteria</taxon>
        <taxon>Bacillati</taxon>
        <taxon>Bacillota</taxon>
        <taxon>Clostridia</taxon>
        <taxon>Eubacteriales</taxon>
        <taxon>Clostridiaceae</taxon>
        <taxon>Clostridium</taxon>
    </lineage>
</organism>
<sequence length="128" mass="15051">MSTEKKATKWRENFIKKPKKKKRTWKAYVILYIIGYIISLCYTGIPNLIYLIPMKINAISLSLFGGYLYYQFKQPKQPNESNNLYIGKIRGNCAIFAILVMVIWCLYIVVIHLLFTLHIISDKVPFMH</sequence>
<accession>A0A7Y0HLJ4</accession>
<keyword evidence="3" id="KW-1185">Reference proteome</keyword>
<dbReference type="RefSeq" id="WP_169296579.1">
    <property type="nucleotide sequence ID" value="NZ_JABBNI010000009.1"/>
</dbReference>
<feature type="transmembrane region" description="Helical" evidence="1">
    <location>
        <begin position="25"/>
        <end position="45"/>
    </location>
</feature>
<protein>
    <submittedName>
        <fullName evidence="2">Uncharacterized protein</fullName>
    </submittedName>
</protein>
<dbReference type="Proteomes" id="UP000537131">
    <property type="component" value="Unassembled WGS sequence"/>
</dbReference>
<feature type="transmembrane region" description="Helical" evidence="1">
    <location>
        <begin position="93"/>
        <end position="120"/>
    </location>
</feature>
<evidence type="ECO:0000313" key="2">
    <source>
        <dbReference type="EMBL" id="NMM61979.1"/>
    </source>
</evidence>
<keyword evidence="1" id="KW-0472">Membrane</keyword>
<keyword evidence="1" id="KW-0812">Transmembrane</keyword>
<evidence type="ECO:0000256" key="1">
    <source>
        <dbReference type="SAM" id="Phobius"/>
    </source>
</evidence>
<gene>
    <name evidence="2" type="ORF">HBE96_04590</name>
</gene>
<name>A0A7Y0HLJ4_9CLOT</name>
<dbReference type="AlphaFoldDB" id="A0A7Y0HLJ4"/>
<keyword evidence="1" id="KW-1133">Transmembrane helix</keyword>